<dbReference type="EMBL" id="CADCVG010000059">
    <property type="protein sequence ID" value="CAA9454784.1"/>
    <property type="molecule type" value="Genomic_DNA"/>
</dbReference>
<keyword evidence="2" id="KW-1133">Transmembrane helix</keyword>
<feature type="compositionally biased region" description="Gly residues" evidence="1">
    <location>
        <begin position="25"/>
        <end position="36"/>
    </location>
</feature>
<feature type="region of interest" description="Disordered" evidence="1">
    <location>
        <begin position="24"/>
        <end position="68"/>
    </location>
</feature>
<protein>
    <submittedName>
        <fullName evidence="4">Uncharacterized protein</fullName>
    </submittedName>
</protein>
<evidence type="ECO:0000256" key="2">
    <source>
        <dbReference type="SAM" id="Phobius"/>
    </source>
</evidence>
<organism evidence="4">
    <name type="scientific">uncultured Rubrobacteraceae bacterium</name>
    <dbReference type="NCBI Taxonomy" id="349277"/>
    <lineage>
        <taxon>Bacteria</taxon>
        <taxon>Bacillati</taxon>
        <taxon>Actinomycetota</taxon>
        <taxon>Rubrobacteria</taxon>
        <taxon>Rubrobacterales</taxon>
        <taxon>Rubrobacteraceae</taxon>
        <taxon>environmental samples</taxon>
    </lineage>
</organism>
<keyword evidence="2" id="KW-0812">Transmembrane</keyword>
<evidence type="ECO:0000256" key="1">
    <source>
        <dbReference type="SAM" id="MobiDB-lite"/>
    </source>
</evidence>
<keyword evidence="2" id="KW-0472">Membrane</keyword>
<sequence length="136" mass="14144">MLLAAVVALLAAVIFAKGVAEAKGGDGGRGGGGGKPSGNSSSKPSGGGGGSSVKSGPPTRIQDSSSPYYGSPNYGIRYGRMSNFFLWVWIFHDFDDDEYEEEYIQSNYGFGGWAVLGVGAVGTLLLIQTVRRRSGV</sequence>
<evidence type="ECO:0000313" key="4">
    <source>
        <dbReference type="EMBL" id="CAA9454784.1"/>
    </source>
</evidence>
<keyword evidence="3" id="KW-0732">Signal</keyword>
<accession>A0A6J4QTP7</accession>
<feature type="compositionally biased region" description="Low complexity" evidence="1">
    <location>
        <begin position="52"/>
        <end position="68"/>
    </location>
</feature>
<feature type="signal peptide" evidence="3">
    <location>
        <begin position="1"/>
        <end position="22"/>
    </location>
</feature>
<proteinExistence type="predicted"/>
<dbReference type="AlphaFoldDB" id="A0A6J4QTP7"/>
<gene>
    <name evidence="4" type="ORF">AVDCRST_MAG14-1440</name>
</gene>
<reference evidence="4" key="1">
    <citation type="submission" date="2020-02" db="EMBL/GenBank/DDBJ databases">
        <authorList>
            <person name="Meier V. D."/>
        </authorList>
    </citation>
    <scope>NUCLEOTIDE SEQUENCE</scope>
    <source>
        <strain evidence="4">AVDCRST_MAG14</strain>
    </source>
</reference>
<feature type="chain" id="PRO_5027112110" evidence="3">
    <location>
        <begin position="23"/>
        <end position="136"/>
    </location>
</feature>
<name>A0A6J4QTP7_9ACTN</name>
<evidence type="ECO:0000256" key="3">
    <source>
        <dbReference type="SAM" id="SignalP"/>
    </source>
</evidence>
<feature type="transmembrane region" description="Helical" evidence="2">
    <location>
        <begin position="108"/>
        <end position="127"/>
    </location>
</feature>